<protein>
    <recommendedName>
        <fullName evidence="1">DUF6894 domain-containing protein</fullName>
    </recommendedName>
</protein>
<dbReference type="EMBL" id="CP016619">
    <property type="protein sequence ID" value="ANY84808.1"/>
    <property type="molecule type" value="Genomic_DNA"/>
</dbReference>
<sequence>MSRYYFDIREGARIVPDEEGMEFESLDAAEREAAEAAAEIGRDRLPKGDAQEVTIELKNEHRQRVLTVTVAIEINPVDPEPLPPRW</sequence>
<feature type="domain" description="DUF6894" evidence="1">
    <location>
        <begin position="3"/>
        <end position="70"/>
    </location>
</feature>
<accession>A0A1B2EXY6</accession>
<gene>
    <name evidence="2" type="ORF">BB934_40120</name>
</gene>
<evidence type="ECO:0000259" key="1">
    <source>
        <dbReference type="Pfam" id="PF21834"/>
    </source>
</evidence>
<keyword evidence="2" id="KW-0614">Plasmid</keyword>
<reference evidence="2" key="1">
    <citation type="submission" date="2016-07" db="EMBL/GenBank/DDBJ databases">
        <title>Microvirga ossetica sp. nov. a new species of rhizobia isolated from root nodules of the legume species Vicia alpestris Steven originated from North Ossetia region in the Caucasus.</title>
        <authorList>
            <person name="Safronova V.I."/>
            <person name="Kuznetsova I.G."/>
            <person name="Sazanova A.L."/>
            <person name="Belimov A."/>
            <person name="Andronov E."/>
            <person name="Osledkin Y.S."/>
            <person name="Onishchuk O.P."/>
            <person name="Kurchak O.N."/>
            <person name="Shaposhnikov A.I."/>
            <person name="Willems A."/>
            <person name="Tikhonovich I.A."/>
        </authorList>
    </citation>
    <scope>NUCLEOTIDE SEQUENCE [LARGE SCALE GENOMIC DNA]</scope>
    <source>
        <strain evidence="2">V5/3M</strain>
        <plasmid evidence="2">unnamed2</plasmid>
    </source>
</reference>
<dbReference type="AlphaFoldDB" id="A0A1B2EXY6"/>
<dbReference type="Pfam" id="PF21834">
    <property type="entry name" value="DUF6894"/>
    <property type="match status" value="1"/>
</dbReference>
<evidence type="ECO:0000313" key="2">
    <source>
        <dbReference type="EMBL" id="ANY84808.1"/>
    </source>
</evidence>
<organism evidence="2">
    <name type="scientific">Microvirga ossetica</name>
    <dbReference type="NCBI Taxonomy" id="1882682"/>
    <lineage>
        <taxon>Bacteria</taxon>
        <taxon>Pseudomonadati</taxon>
        <taxon>Pseudomonadota</taxon>
        <taxon>Alphaproteobacteria</taxon>
        <taxon>Hyphomicrobiales</taxon>
        <taxon>Methylobacteriaceae</taxon>
        <taxon>Microvirga</taxon>
    </lineage>
</organism>
<proteinExistence type="predicted"/>
<name>A0A1B2EXY6_9HYPH</name>
<dbReference type="KEGG" id="moc:BB934_40120"/>
<geneLocation type="plasmid" evidence="2">
    <name>unnamed2</name>
</geneLocation>
<dbReference type="InterPro" id="IPR054189">
    <property type="entry name" value="DUF6894"/>
</dbReference>